<proteinExistence type="predicted"/>
<dbReference type="EMBL" id="FUYR01000002">
    <property type="protein sequence ID" value="SKB64349.1"/>
    <property type="molecule type" value="Genomic_DNA"/>
</dbReference>
<name>A0A1T5CY74_9SPHI</name>
<evidence type="ECO:0000313" key="2">
    <source>
        <dbReference type="Proteomes" id="UP000189981"/>
    </source>
</evidence>
<reference evidence="2" key="1">
    <citation type="submission" date="2017-02" db="EMBL/GenBank/DDBJ databases">
        <authorList>
            <person name="Varghese N."/>
            <person name="Submissions S."/>
        </authorList>
    </citation>
    <scope>NUCLEOTIDE SEQUENCE [LARGE SCALE GENOMIC DNA]</scope>
    <source>
        <strain evidence="2">DSM 22385</strain>
    </source>
</reference>
<dbReference type="STRING" id="572036.SAMN05661099_2014"/>
<keyword evidence="2" id="KW-1185">Reference proteome</keyword>
<protein>
    <submittedName>
        <fullName evidence="1">Uncharacterized protein</fullName>
    </submittedName>
</protein>
<sequence length="70" mass="7909">MKINSKSWLVVWTLIFALGSFKAFPQTAVEIIPTPPCTIQIAEKDKLEVQKITLRDQELIKQISPLSILS</sequence>
<dbReference type="AlphaFoldDB" id="A0A1T5CY74"/>
<organism evidence="1 2">
    <name type="scientific">Daejeonella lutea</name>
    <dbReference type="NCBI Taxonomy" id="572036"/>
    <lineage>
        <taxon>Bacteria</taxon>
        <taxon>Pseudomonadati</taxon>
        <taxon>Bacteroidota</taxon>
        <taxon>Sphingobacteriia</taxon>
        <taxon>Sphingobacteriales</taxon>
        <taxon>Sphingobacteriaceae</taxon>
        <taxon>Daejeonella</taxon>
    </lineage>
</organism>
<dbReference type="Proteomes" id="UP000189981">
    <property type="component" value="Unassembled WGS sequence"/>
</dbReference>
<accession>A0A1T5CY74</accession>
<gene>
    <name evidence="1" type="ORF">SAMN05661099_2014</name>
</gene>
<evidence type="ECO:0000313" key="1">
    <source>
        <dbReference type="EMBL" id="SKB64349.1"/>
    </source>
</evidence>